<dbReference type="Proteomes" id="UP000479987">
    <property type="component" value="Unassembled WGS sequence"/>
</dbReference>
<accession>A0A6G1LNR7</accession>
<evidence type="ECO:0000313" key="12">
    <source>
        <dbReference type="Proteomes" id="UP000479987"/>
    </source>
</evidence>
<evidence type="ECO:0000256" key="10">
    <source>
        <dbReference type="RuleBase" id="RU351113"/>
    </source>
</evidence>
<feature type="transmembrane region" description="Helical" evidence="10">
    <location>
        <begin position="288"/>
        <end position="308"/>
    </location>
</feature>
<name>A0A6G1LNR7_9HYME</name>
<feature type="transmembrane region" description="Helical" evidence="10">
    <location>
        <begin position="124"/>
        <end position="145"/>
    </location>
</feature>
<comment type="caution">
    <text evidence="11">The sequence shown here is derived from an EMBL/GenBank/DDBJ whole genome shotgun (WGS) entry which is preliminary data.</text>
</comment>
<comment type="subcellular location">
    <subcellularLocation>
        <location evidence="1 10">Cell membrane</location>
        <topology evidence="1 10">Multi-pass membrane protein</topology>
    </subcellularLocation>
</comment>
<feature type="transmembrane region" description="Helical" evidence="10">
    <location>
        <begin position="165"/>
        <end position="187"/>
    </location>
</feature>
<evidence type="ECO:0000256" key="2">
    <source>
        <dbReference type="ARBA" id="ARBA00022475"/>
    </source>
</evidence>
<keyword evidence="7 10" id="KW-0472">Membrane</keyword>
<dbReference type="GO" id="GO:0005549">
    <property type="term" value="F:odorant binding"/>
    <property type="evidence" value="ECO:0007669"/>
    <property type="project" value="InterPro"/>
</dbReference>
<proteinExistence type="inferred from homology"/>
<feature type="transmembrane region" description="Helical" evidence="10">
    <location>
        <begin position="66"/>
        <end position="85"/>
    </location>
</feature>
<keyword evidence="3 10" id="KW-0716">Sensory transduction</keyword>
<keyword evidence="12" id="KW-1185">Reference proteome</keyword>
<evidence type="ECO:0000313" key="11">
    <source>
        <dbReference type="EMBL" id="KAF3054236.1"/>
    </source>
</evidence>
<feature type="transmembrane region" description="Helical" evidence="10">
    <location>
        <begin position="255"/>
        <end position="276"/>
    </location>
</feature>
<keyword evidence="5 10" id="KW-0552">Olfaction</keyword>
<keyword evidence="2" id="KW-1003">Cell membrane</keyword>
<dbReference type="EMBL" id="SGBU01000086">
    <property type="protein sequence ID" value="KAF3054236.1"/>
    <property type="molecule type" value="Genomic_DNA"/>
</dbReference>
<protein>
    <recommendedName>
        <fullName evidence="10">Odorant receptor</fullName>
    </recommendedName>
</protein>
<evidence type="ECO:0000256" key="4">
    <source>
        <dbReference type="ARBA" id="ARBA00022692"/>
    </source>
</evidence>
<comment type="similarity">
    <text evidence="10">Belongs to the insect chemoreceptor superfamily. Heteromeric odorant receptor channel (TC 1.A.69) family.</text>
</comment>
<evidence type="ECO:0000256" key="3">
    <source>
        <dbReference type="ARBA" id="ARBA00022606"/>
    </source>
</evidence>
<dbReference type="PANTHER" id="PTHR21137:SF35">
    <property type="entry name" value="ODORANT RECEPTOR 19A-RELATED"/>
    <property type="match status" value="1"/>
</dbReference>
<dbReference type="InterPro" id="IPR004117">
    <property type="entry name" value="7tm6_olfct_rcpt"/>
</dbReference>
<keyword evidence="9 10" id="KW-0807">Transducer</keyword>
<organism evidence="11 12">
    <name type="scientific">Nylanderia fulva</name>
    <dbReference type="NCBI Taxonomy" id="613905"/>
    <lineage>
        <taxon>Eukaryota</taxon>
        <taxon>Metazoa</taxon>
        <taxon>Ecdysozoa</taxon>
        <taxon>Arthropoda</taxon>
        <taxon>Hexapoda</taxon>
        <taxon>Insecta</taxon>
        <taxon>Pterygota</taxon>
        <taxon>Neoptera</taxon>
        <taxon>Endopterygota</taxon>
        <taxon>Hymenoptera</taxon>
        <taxon>Apocrita</taxon>
        <taxon>Aculeata</taxon>
        <taxon>Formicoidea</taxon>
        <taxon>Formicidae</taxon>
        <taxon>Formicinae</taxon>
        <taxon>Nylanderia</taxon>
    </lineage>
</organism>
<dbReference type="GO" id="GO:0007165">
    <property type="term" value="P:signal transduction"/>
    <property type="evidence" value="ECO:0007669"/>
    <property type="project" value="UniProtKB-KW"/>
</dbReference>
<reference evidence="11 12" key="1">
    <citation type="submission" date="2019-08" db="EMBL/GenBank/DDBJ databases">
        <title>High quality draft denovo assembly of Nylanderia fulva.</title>
        <authorList>
            <person name="Vargo E.L."/>
            <person name="Tarone A.M."/>
            <person name="Konganti K.R."/>
        </authorList>
    </citation>
    <scope>NUCLEOTIDE SEQUENCE [LARGE SCALE GENOMIC DNA]</scope>
    <source>
        <strain evidence="11">TAMU-Nful-2015</strain>
        <tissue evidence="11">Whole body</tissue>
    </source>
</reference>
<evidence type="ECO:0000256" key="7">
    <source>
        <dbReference type="ARBA" id="ARBA00023136"/>
    </source>
</evidence>
<evidence type="ECO:0000256" key="8">
    <source>
        <dbReference type="ARBA" id="ARBA00023170"/>
    </source>
</evidence>
<keyword evidence="8 10" id="KW-0675">Receptor</keyword>
<evidence type="ECO:0000256" key="9">
    <source>
        <dbReference type="ARBA" id="ARBA00023224"/>
    </source>
</evidence>
<sequence length="384" mass="45025">MDLFPVNFFVFRFCGIWKEYKDNNLIICFTNFCYRYIMAILLYHFTIFEVIELVRMKNNIEALTEGLFLVLTYVTLCLKYLNFLVREYELRALLDCFRNKICQPRDSIEKSILKQYDSKAKRTACFYMTLCLSTGAMFVVGPLLTQDERSLPVQIQYIPYSITPLLPYVLTYIQQSVALIYGVLLNVSFDSLVYGFIIHTCGQIELLCHRLTEIFRSLQENNEKNPNKAIENFAITECVKHHILVYDIIHKIQSLFVWTVAALFFVSLITLCTSIYQMSRTELLSPEFFIFSMYLGSMMFQVFSYCWYGNELDLKNKNIAYALYASNWTTISIEQRKKLLFVMMKSQKGMILSFHGICTLNLNTFTWIMKTSYSAFNLLQQASN</sequence>
<evidence type="ECO:0000256" key="1">
    <source>
        <dbReference type="ARBA" id="ARBA00004651"/>
    </source>
</evidence>
<dbReference type="GO" id="GO:0005886">
    <property type="term" value="C:plasma membrane"/>
    <property type="evidence" value="ECO:0007669"/>
    <property type="project" value="UniProtKB-SubCell"/>
</dbReference>
<dbReference type="PANTHER" id="PTHR21137">
    <property type="entry name" value="ODORANT RECEPTOR"/>
    <property type="match status" value="1"/>
</dbReference>
<gene>
    <name evidence="11" type="primary">Or-022</name>
    <name evidence="11" type="synonym">Nful_v1.0-Or-022</name>
    <name evidence="11" type="ORF">NFUL_NFUL000416</name>
</gene>
<dbReference type="Pfam" id="PF02949">
    <property type="entry name" value="7tm_6"/>
    <property type="match status" value="1"/>
</dbReference>
<evidence type="ECO:0000256" key="5">
    <source>
        <dbReference type="ARBA" id="ARBA00022725"/>
    </source>
</evidence>
<evidence type="ECO:0000256" key="6">
    <source>
        <dbReference type="ARBA" id="ARBA00022989"/>
    </source>
</evidence>
<keyword evidence="6 10" id="KW-1133">Transmembrane helix</keyword>
<feature type="transmembrane region" description="Helical" evidence="10">
    <location>
        <begin position="349"/>
        <end position="369"/>
    </location>
</feature>
<feature type="transmembrane region" description="Helical" evidence="10">
    <location>
        <begin position="25"/>
        <end position="46"/>
    </location>
</feature>
<keyword evidence="4 10" id="KW-0812">Transmembrane</keyword>
<dbReference type="AlphaFoldDB" id="A0A6G1LNR7"/>
<dbReference type="OrthoDB" id="6597368at2759"/>
<dbReference type="GO" id="GO:0004984">
    <property type="term" value="F:olfactory receptor activity"/>
    <property type="evidence" value="ECO:0007669"/>
    <property type="project" value="InterPro"/>
</dbReference>